<comment type="caution">
    <text evidence="1">The sequence shown here is derived from an EMBL/GenBank/DDBJ whole genome shotgun (WGS) entry which is preliminary data.</text>
</comment>
<dbReference type="EMBL" id="BSSU01000011">
    <property type="protein sequence ID" value="GLX82921.1"/>
    <property type="molecule type" value="Genomic_DNA"/>
</dbReference>
<keyword evidence="2" id="KW-1185">Reference proteome</keyword>
<reference evidence="1 2" key="1">
    <citation type="submission" date="2023-03" db="EMBL/GenBank/DDBJ databases">
        <title>Draft genome sequence of Thalassotalea eurytherma JCM 18482T.</title>
        <authorList>
            <person name="Sawabe T."/>
        </authorList>
    </citation>
    <scope>NUCLEOTIDE SEQUENCE [LARGE SCALE GENOMIC DNA]</scope>
    <source>
        <strain evidence="1 2">JCM 18482</strain>
    </source>
</reference>
<dbReference type="InterPro" id="IPR036909">
    <property type="entry name" value="Cyt_c-like_dom_sf"/>
</dbReference>
<name>A0ABQ6H7S8_9GAMM</name>
<evidence type="ECO:0000313" key="1">
    <source>
        <dbReference type="EMBL" id="GLX82921.1"/>
    </source>
</evidence>
<proteinExistence type="predicted"/>
<protein>
    <submittedName>
        <fullName evidence="1">Uncharacterized protein</fullName>
    </submittedName>
</protein>
<accession>A0ABQ6H7S8</accession>
<sequence length="92" mass="9742">MFGIGRIASDGLPSVPRNSLTVVNVGLFDRGLFWDSRVESLSAQPRQNGAIGPISTPDSGFAIADDNAGTNLVAEQAKFPVTSVDEMKSDNF</sequence>
<dbReference type="RefSeq" id="WP_407705040.1">
    <property type="nucleotide sequence ID" value="NZ_BSSU01000011.1"/>
</dbReference>
<dbReference type="Gene3D" id="1.10.760.10">
    <property type="entry name" value="Cytochrome c-like domain"/>
    <property type="match status" value="1"/>
</dbReference>
<evidence type="ECO:0000313" key="2">
    <source>
        <dbReference type="Proteomes" id="UP001157133"/>
    </source>
</evidence>
<dbReference type="Proteomes" id="UP001157133">
    <property type="component" value="Unassembled WGS sequence"/>
</dbReference>
<gene>
    <name evidence="1" type="ORF">theurythT_23730</name>
</gene>
<organism evidence="1 2">
    <name type="scientific">Thalassotalea eurytherma</name>
    <dbReference type="NCBI Taxonomy" id="1144278"/>
    <lineage>
        <taxon>Bacteria</taxon>
        <taxon>Pseudomonadati</taxon>
        <taxon>Pseudomonadota</taxon>
        <taxon>Gammaproteobacteria</taxon>
        <taxon>Alteromonadales</taxon>
        <taxon>Colwelliaceae</taxon>
        <taxon>Thalassotalea</taxon>
    </lineage>
</organism>